<protein>
    <submittedName>
        <fullName evidence="1">Uncharacterized protein</fullName>
    </submittedName>
</protein>
<organism evidence="1 2">
    <name type="scientific">Flavipsychrobacter stenotrophus</name>
    <dbReference type="NCBI Taxonomy" id="2077091"/>
    <lineage>
        <taxon>Bacteria</taxon>
        <taxon>Pseudomonadati</taxon>
        <taxon>Bacteroidota</taxon>
        <taxon>Chitinophagia</taxon>
        <taxon>Chitinophagales</taxon>
        <taxon>Chitinophagaceae</taxon>
        <taxon>Flavipsychrobacter</taxon>
    </lineage>
</organism>
<dbReference type="Proteomes" id="UP000239872">
    <property type="component" value="Unassembled WGS sequence"/>
</dbReference>
<proteinExistence type="predicted"/>
<reference evidence="1 2" key="1">
    <citation type="submission" date="2018-01" db="EMBL/GenBank/DDBJ databases">
        <title>A novel member of the phylum Bacteroidetes isolated from glacier ice.</title>
        <authorList>
            <person name="Liu Q."/>
            <person name="Xin Y.-H."/>
        </authorList>
    </citation>
    <scope>NUCLEOTIDE SEQUENCE [LARGE SCALE GENOMIC DNA]</scope>
    <source>
        <strain evidence="1 2">RB1R16</strain>
    </source>
</reference>
<dbReference type="EMBL" id="PPSL01000002">
    <property type="protein sequence ID" value="PQJ11224.1"/>
    <property type="molecule type" value="Genomic_DNA"/>
</dbReference>
<dbReference type="AlphaFoldDB" id="A0A2S7SWW3"/>
<keyword evidence="2" id="KW-1185">Reference proteome</keyword>
<comment type="caution">
    <text evidence="1">The sequence shown here is derived from an EMBL/GenBank/DDBJ whole genome shotgun (WGS) entry which is preliminary data.</text>
</comment>
<name>A0A2S7SWW3_9BACT</name>
<accession>A0A2S7SWW3</accession>
<gene>
    <name evidence="1" type="ORF">CJD36_005305</name>
</gene>
<evidence type="ECO:0000313" key="1">
    <source>
        <dbReference type="EMBL" id="PQJ11224.1"/>
    </source>
</evidence>
<sequence length="79" mass="9515">MFMQWLFFFGFCKFVTAILCMNKKVVAPKIEDRKWWTNPAFVRELDRRHDDLESGGDKGLTLEELKISIELHKQKRRKI</sequence>
<evidence type="ECO:0000313" key="2">
    <source>
        <dbReference type="Proteomes" id="UP000239872"/>
    </source>
</evidence>